<evidence type="ECO:0000256" key="3">
    <source>
        <dbReference type="SAM" id="Phobius"/>
    </source>
</evidence>
<evidence type="ECO:0000256" key="2">
    <source>
        <dbReference type="ARBA" id="ARBA00023136"/>
    </source>
</evidence>
<keyword evidence="2 3" id="KW-0472">Membrane</keyword>
<dbReference type="PANTHER" id="PTHR31234:SF2">
    <property type="entry name" value="OS05G0199100 PROTEIN"/>
    <property type="match status" value="1"/>
</dbReference>
<comment type="subcellular location">
    <subcellularLocation>
        <location evidence="1">Membrane</location>
    </subcellularLocation>
</comment>
<protein>
    <recommendedName>
        <fullName evidence="6">Late embryogenesis abundant protein LEA-2 subgroup domain-containing protein</fullName>
    </recommendedName>
</protein>
<feature type="transmembrane region" description="Helical" evidence="3">
    <location>
        <begin position="46"/>
        <end position="70"/>
    </location>
</feature>
<dbReference type="GO" id="GO:0016020">
    <property type="term" value="C:membrane"/>
    <property type="evidence" value="ECO:0007669"/>
    <property type="project" value="UniProtKB-SubCell"/>
</dbReference>
<comment type="caution">
    <text evidence="4">The sequence shown here is derived from an EMBL/GenBank/DDBJ whole genome shotgun (WGS) entry which is preliminary data.</text>
</comment>
<name>A0ABC8JV13_ERUVS</name>
<reference evidence="4 5" key="1">
    <citation type="submission" date="2022-03" db="EMBL/GenBank/DDBJ databases">
        <authorList>
            <person name="Macdonald S."/>
            <person name="Ahmed S."/>
            <person name="Newling K."/>
        </authorList>
    </citation>
    <scope>NUCLEOTIDE SEQUENCE [LARGE SCALE GENOMIC DNA]</scope>
</reference>
<keyword evidence="3" id="KW-1133">Transmembrane helix</keyword>
<dbReference type="InterPro" id="IPR044839">
    <property type="entry name" value="NDR1-like"/>
</dbReference>
<organism evidence="4 5">
    <name type="scientific">Eruca vesicaria subsp. sativa</name>
    <name type="common">Garden rocket</name>
    <name type="synonym">Eruca sativa</name>
    <dbReference type="NCBI Taxonomy" id="29727"/>
    <lineage>
        <taxon>Eukaryota</taxon>
        <taxon>Viridiplantae</taxon>
        <taxon>Streptophyta</taxon>
        <taxon>Embryophyta</taxon>
        <taxon>Tracheophyta</taxon>
        <taxon>Spermatophyta</taxon>
        <taxon>Magnoliopsida</taxon>
        <taxon>eudicotyledons</taxon>
        <taxon>Gunneridae</taxon>
        <taxon>Pentapetalae</taxon>
        <taxon>rosids</taxon>
        <taxon>malvids</taxon>
        <taxon>Brassicales</taxon>
        <taxon>Brassicaceae</taxon>
        <taxon>Brassiceae</taxon>
        <taxon>Eruca</taxon>
    </lineage>
</organism>
<keyword evidence="3" id="KW-0812">Transmembrane</keyword>
<sequence>MDTVVERNQPLLVPVTDTKDVPELLSIIPSNDQQVSESANTSRWSFLFKLLLVIATIGVSTAGLALIILITPTPPTVQIHSIHIAFSERHLPIWSATFSIKNPNEKLSVTYESPSVWVFHRRNKVGKIRIGSFEQRGGEENEVVVKGDESGVIDEEVAREMEEDVAMTGSVVGLDMVFLGRVGFYPVASTLWGRQNMTAVCKNVRAMLSTDDEKLNKTKRWRLRFDGRQDCRVRLPVFP</sequence>
<evidence type="ECO:0000256" key="1">
    <source>
        <dbReference type="ARBA" id="ARBA00004370"/>
    </source>
</evidence>
<keyword evidence="5" id="KW-1185">Reference proteome</keyword>
<gene>
    <name evidence="4" type="ORF">ERUC_LOCUS13973</name>
</gene>
<dbReference type="AlphaFoldDB" id="A0ABC8JV13"/>
<evidence type="ECO:0008006" key="6">
    <source>
        <dbReference type="Google" id="ProtNLM"/>
    </source>
</evidence>
<accession>A0ABC8JV13</accession>
<dbReference type="Proteomes" id="UP001642260">
    <property type="component" value="Unassembled WGS sequence"/>
</dbReference>
<evidence type="ECO:0000313" key="4">
    <source>
        <dbReference type="EMBL" id="CAH8336950.1"/>
    </source>
</evidence>
<dbReference type="EMBL" id="CAKOAT010130710">
    <property type="protein sequence ID" value="CAH8336950.1"/>
    <property type="molecule type" value="Genomic_DNA"/>
</dbReference>
<dbReference type="PANTHER" id="PTHR31234">
    <property type="entry name" value="LATE EMBRYOGENESIS ABUNDANT (LEA) HYDROXYPROLINE-RICH GLYCOPROTEIN FAMILY"/>
    <property type="match status" value="1"/>
</dbReference>
<evidence type="ECO:0000313" key="5">
    <source>
        <dbReference type="Proteomes" id="UP001642260"/>
    </source>
</evidence>
<proteinExistence type="predicted"/>